<feature type="chain" id="PRO_5016405163" evidence="2">
    <location>
        <begin position="20"/>
        <end position="202"/>
    </location>
</feature>
<keyword evidence="5" id="KW-1185">Reference proteome</keyword>
<dbReference type="AlphaFoldDB" id="A0A327YFJ4"/>
<accession>A0A327YFJ4</accession>
<feature type="signal peptide" evidence="2">
    <location>
        <begin position="1"/>
        <end position="19"/>
    </location>
</feature>
<dbReference type="Gene3D" id="2.40.160.20">
    <property type="match status" value="1"/>
</dbReference>
<gene>
    <name evidence="4" type="ORF">B0I03_10961</name>
</gene>
<evidence type="ECO:0000313" key="4">
    <source>
        <dbReference type="EMBL" id="RAK19800.1"/>
    </source>
</evidence>
<name>A0A327YFJ4_9FLAO</name>
<dbReference type="InterPro" id="IPR011250">
    <property type="entry name" value="OMP/PagP_B-barrel"/>
</dbReference>
<comment type="caution">
    <text evidence="4">The sequence shown here is derived from an EMBL/GenBank/DDBJ whole genome shotgun (WGS) entry which is preliminary data.</text>
</comment>
<evidence type="ECO:0000256" key="2">
    <source>
        <dbReference type="SAM" id="SignalP"/>
    </source>
</evidence>
<organism evidence="4 5">
    <name type="scientific">Flavobacterium aquaticum</name>
    <dbReference type="NCBI Taxonomy" id="1236486"/>
    <lineage>
        <taxon>Bacteria</taxon>
        <taxon>Pseudomonadati</taxon>
        <taxon>Bacteroidota</taxon>
        <taxon>Flavobacteriia</taxon>
        <taxon>Flavobacteriales</taxon>
        <taxon>Flavobacteriaceae</taxon>
        <taxon>Flavobacterium</taxon>
    </lineage>
</organism>
<protein>
    <submittedName>
        <fullName evidence="4">Outer membrane protein</fullName>
    </submittedName>
</protein>
<dbReference type="Proteomes" id="UP000249620">
    <property type="component" value="Unassembled WGS sequence"/>
</dbReference>
<keyword evidence="1 2" id="KW-0732">Signal</keyword>
<sequence>MKKVLLSAVALLAFGFANAQEEEKAFGFAKGDVIVEGNLGFSSTNDKNTEEKTNSFQFNPKVGYFLTDKFVVGVELGVGSDKEEVAGTETDKNSNFDAGVFGRYYFLDLGKRFKTYAEAGLGMESGKAGLGDAKYSGFGFGAGLGMNYFVSDSFAINFALTDVLSYSSQKWDGAENVSEFNANVNVFNNFFTTAQFGLTYKF</sequence>
<dbReference type="OrthoDB" id="945117at2"/>
<dbReference type="EMBL" id="QLMI01000009">
    <property type="protein sequence ID" value="RAK19800.1"/>
    <property type="molecule type" value="Genomic_DNA"/>
</dbReference>
<dbReference type="RefSeq" id="WP_111567779.1">
    <property type="nucleotide sequence ID" value="NZ_QLMI01000009.1"/>
</dbReference>
<dbReference type="SUPFAM" id="SSF56925">
    <property type="entry name" value="OMPA-like"/>
    <property type="match status" value="1"/>
</dbReference>
<dbReference type="Pfam" id="PF13505">
    <property type="entry name" value="OMP_b-brl"/>
    <property type="match status" value="1"/>
</dbReference>
<evidence type="ECO:0000256" key="1">
    <source>
        <dbReference type="ARBA" id="ARBA00022729"/>
    </source>
</evidence>
<evidence type="ECO:0000259" key="3">
    <source>
        <dbReference type="Pfam" id="PF13505"/>
    </source>
</evidence>
<dbReference type="InterPro" id="IPR027385">
    <property type="entry name" value="Beta-barrel_OMP"/>
</dbReference>
<evidence type="ECO:0000313" key="5">
    <source>
        <dbReference type="Proteomes" id="UP000249620"/>
    </source>
</evidence>
<proteinExistence type="predicted"/>
<reference evidence="4 5" key="1">
    <citation type="submission" date="2018-06" db="EMBL/GenBank/DDBJ databases">
        <title>Genomic Encyclopedia of Type Strains, Phase III (KMG-III): the genomes of soil and plant-associated and newly described type strains.</title>
        <authorList>
            <person name="Whitman W."/>
        </authorList>
    </citation>
    <scope>NUCLEOTIDE SEQUENCE [LARGE SCALE GENOMIC DNA]</scope>
    <source>
        <strain evidence="4 5">CGMCC 1.12398</strain>
    </source>
</reference>
<feature type="domain" description="Outer membrane protein beta-barrel" evidence="3">
    <location>
        <begin position="8"/>
        <end position="185"/>
    </location>
</feature>